<dbReference type="AlphaFoldDB" id="A0A6C0B5A0"/>
<organism evidence="1">
    <name type="scientific">viral metagenome</name>
    <dbReference type="NCBI Taxonomy" id="1070528"/>
    <lineage>
        <taxon>unclassified sequences</taxon>
        <taxon>metagenomes</taxon>
        <taxon>organismal metagenomes</taxon>
    </lineage>
</organism>
<accession>A0A6C0B5A0</accession>
<dbReference type="PANTHER" id="PTHR43011:SF1">
    <property type="entry name" value="IRON-SULFUR CLUSTER ASSEMBLY 2 HOMOLOG, MITOCHONDRIAL"/>
    <property type="match status" value="1"/>
</dbReference>
<dbReference type="InterPro" id="IPR035903">
    <property type="entry name" value="HesB-like_dom_sf"/>
</dbReference>
<name>A0A6C0B5A0_9ZZZZ</name>
<dbReference type="EMBL" id="MN739071">
    <property type="protein sequence ID" value="QHS87004.1"/>
    <property type="molecule type" value="Genomic_DNA"/>
</dbReference>
<dbReference type="Gene3D" id="2.60.300.12">
    <property type="entry name" value="HesB-like domain"/>
    <property type="match status" value="1"/>
</dbReference>
<dbReference type="PANTHER" id="PTHR43011">
    <property type="entry name" value="IRON-SULFUR CLUSTER ASSEMBLY 2 HOMOLOG, MITOCHONDRIAL"/>
    <property type="match status" value="1"/>
</dbReference>
<dbReference type="GO" id="GO:0051539">
    <property type="term" value="F:4 iron, 4 sulfur cluster binding"/>
    <property type="evidence" value="ECO:0007669"/>
    <property type="project" value="TreeGrafter"/>
</dbReference>
<dbReference type="GO" id="GO:0016226">
    <property type="term" value="P:iron-sulfur cluster assembly"/>
    <property type="evidence" value="ECO:0007669"/>
    <property type="project" value="TreeGrafter"/>
</dbReference>
<dbReference type="SUPFAM" id="SSF89360">
    <property type="entry name" value="HesB-like domain"/>
    <property type="match status" value="1"/>
</dbReference>
<proteinExistence type="predicted"/>
<dbReference type="GO" id="GO:0005506">
    <property type="term" value="F:iron ion binding"/>
    <property type="evidence" value="ECO:0007669"/>
    <property type="project" value="TreeGrafter"/>
</dbReference>
<evidence type="ECO:0000313" key="1">
    <source>
        <dbReference type="EMBL" id="QHS87004.1"/>
    </source>
</evidence>
<dbReference type="GO" id="GO:0051537">
    <property type="term" value="F:2 iron, 2 sulfur cluster binding"/>
    <property type="evidence" value="ECO:0007669"/>
    <property type="project" value="TreeGrafter"/>
</dbReference>
<reference evidence="1" key="1">
    <citation type="journal article" date="2020" name="Nature">
        <title>Giant virus diversity and host interactions through global metagenomics.</title>
        <authorList>
            <person name="Schulz F."/>
            <person name="Roux S."/>
            <person name="Paez-Espino D."/>
            <person name="Jungbluth S."/>
            <person name="Walsh D.A."/>
            <person name="Denef V.J."/>
            <person name="McMahon K.D."/>
            <person name="Konstantinidis K.T."/>
            <person name="Eloe-Fadrosh E.A."/>
            <person name="Kyrpides N.C."/>
            <person name="Woyke T."/>
        </authorList>
    </citation>
    <scope>NUCLEOTIDE SEQUENCE</scope>
    <source>
        <strain evidence="1">GVMAG-M-3300009422-16</strain>
    </source>
</reference>
<sequence>MSRKHLINITKNAWVKIHSILKSQNAKGMLFTAESGGCNGFNYRLDLIDELNYNKLQKNQLALHILKERDSQVIIDPLSEMFLIGTEIDYMQEDYSKGIFEKKFVFKPDKKLVSACGCGISFNPKN</sequence>
<protein>
    <submittedName>
        <fullName evidence="1">Uncharacterized protein</fullName>
    </submittedName>
</protein>